<gene>
    <name evidence="2" type="ORF">MEBOL_005993</name>
</gene>
<dbReference type="KEGG" id="mbd:MEBOL_005993"/>
<dbReference type="AlphaFoldDB" id="A0A250IMN8"/>
<name>A0A250IMN8_9BACT</name>
<sequence length="397" mass="44538">MALTGTLKDFGIADILQLIGQQQKTGVLYLKNKDQDVQVFIRDGNIVRAESVTRQKKQLLGNMLVSAELITQQQLDSALEIQKRTLKRLGDVLIATGVITQEKLRQMMRLQVTESLYGLFSWKAGNYEFKQEESVQVDADDLTPLRAESVLMEGFRMVDEWPHLRKKLSNEATTFEKVKELPPPKAQPKEDDFDAAFDDAFSEEKKDENKGEFQSIGSSERRVHALIAPGRDVNKLVDISCLGEFETWKALVNLLNLEYIRAIPPSGLSLSAASGGGAGLIFRVGGMVARAAVTFVVIAALGFVASRLRPGSWDLQGTSASSYSDPAAQRLVSRAQQARIQAALEVFRLEKGNLPERLDSLVEVGLLHHEDLRYPWRDDYYYRRTSDRQFILLPPLR</sequence>
<dbReference type="InterPro" id="IPR045584">
    <property type="entry name" value="Pilin-like"/>
</dbReference>
<dbReference type="InterPro" id="IPR025497">
    <property type="entry name" value="PatA-like_N"/>
</dbReference>
<accession>A0A250IMN8</accession>
<evidence type="ECO:0000259" key="1">
    <source>
        <dbReference type="Pfam" id="PF14332"/>
    </source>
</evidence>
<dbReference type="SUPFAM" id="SSF54523">
    <property type="entry name" value="Pili subunits"/>
    <property type="match status" value="1"/>
</dbReference>
<keyword evidence="3" id="KW-1185">Reference proteome</keyword>
<dbReference type="PANTHER" id="PTHR36304">
    <property type="entry name" value="DOMAIN GTPASE-ACTIVATING PROTEIN, PUTATIVE-RELATED-RELATED"/>
    <property type="match status" value="1"/>
</dbReference>
<evidence type="ECO:0000313" key="3">
    <source>
        <dbReference type="Proteomes" id="UP000217289"/>
    </source>
</evidence>
<organism evidence="2 3">
    <name type="scientific">Melittangium boletus DSM 14713</name>
    <dbReference type="NCBI Taxonomy" id="1294270"/>
    <lineage>
        <taxon>Bacteria</taxon>
        <taxon>Pseudomonadati</taxon>
        <taxon>Myxococcota</taxon>
        <taxon>Myxococcia</taxon>
        <taxon>Myxococcales</taxon>
        <taxon>Cystobacterineae</taxon>
        <taxon>Archangiaceae</taxon>
        <taxon>Melittangium</taxon>
    </lineage>
</organism>
<evidence type="ECO:0000313" key="2">
    <source>
        <dbReference type="EMBL" id="ATB32513.1"/>
    </source>
</evidence>
<dbReference type="Pfam" id="PF14332">
    <property type="entry name" value="DUF4388"/>
    <property type="match status" value="1"/>
</dbReference>
<dbReference type="OrthoDB" id="9812510at2"/>
<protein>
    <submittedName>
        <fullName evidence="2">Transcriptional regulator</fullName>
    </submittedName>
</protein>
<dbReference type="RefSeq" id="WP_095980685.1">
    <property type="nucleotide sequence ID" value="NZ_CP022163.1"/>
</dbReference>
<dbReference type="InterPro" id="IPR037257">
    <property type="entry name" value="T2SS_E_N_sf"/>
</dbReference>
<dbReference type="EMBL" id="CP022163">
    <property type="protein sequence ID" value="ATB32513.1"/>
    <property type="molecule type" value="Genomic_DNA"/>
</dbReference>
<reference evidence="2 3" key="1">
    <citation type="submission" date="2017-06" db="EMBL/GenBank/DDBJ databases">
        <authorList>
            <person name="Kim H.J."/>
            <person name="Triplett B.A."/>
        </authorList>
    </citation>
    <scope>NUCLEOTIDE SEQUENCE [LARGE SCALE GENOMIC DNA]</scope>
    <source>
        <strain evidence="2 3">DSM 14713</strain>
    </source>
</reference>
<dbReference type="Proteomes" id="UP000217289">
    <property type="component" value="Chromosome"/>
</dbReference>
<dbReference type="SUPFAM" id="SSF160246">
    <property type="entry name" value="EspE N-terminal domain-like"/>
    <property type="match status" value="1"/>
</dbReference>
<proteinExistence type="predicted"/>
<dbReference type="PANTHER" id="PTHR36304:SF4">
    <property type="entry name" value="DUF4388 DOMAIN-CONTAINING PROTEIN"/>
    <property type="match status" value="1"/>
</dbReference>
<feature type="domain" description="PatA-like N-terminal" evidence="1">
    <location>
        <begin position="4"/>
        <end position="161"/>
    </location>
</feature>